<comment type="catalytic activity">
    <reaction evidence="1">
        <text>ATP + protein L-histidine = ADP + protein N-phospho-L-histidine.</text>
        <dbReference type="EC" id="2.7.13.3"/>
    </reaction>
</comment>
<keyword evidence="6" id="KW-0808">Transferase</keyword>
<feature type="domain" description="HPt" evidence="15">
    <location>
        <begin position="1"/>
        <end position="102"/>
    </location>
</feature>
<proteinExistence type="predicted"/>
<evidence type="ECO:0000313" key="17">
    <source>
        <dbReference type="Proteomes" id="UP000001683"/>
    </source>
</evidence>
<dbReference type="PROSITE" id="PS50894">
    <property type="entry name" value="HPT"/>
    <property type="match status" value="1"/>
</dbReference>
<dbReference type="InterPro" id="IPR008207">
    <property type="entry name" value="Sig_transdc_His_kin_Hpt_dom"/>
</dbReference>
<dbReference type="SMART" id="SM01231">
    <property type="entry name" value="H-kinase_dim"/>
    <property type="match status" value="1"/>
</dbReference>
<dbReference type="STRING" id="457570.Nther_1418"/>
<dbReference type="FunFam" id="3.30.565.10:FF:000016">
    <property type="entry name" value="Chemotaxis protein CheA, putative"/>
    <property type="match status" value="1"/>
</dbReference>
<dbReference type="GO" id="GO:0006935">
    <property type="term" value="P:chemotaxis"/>
    <property type="evidence" value="ECO:0007669"/>
    <property type="project" value="UniProtKB-KW"/>
</dbReference>
<feature type="domain" description="Histidine kinase" evidence="13">
    <location>
        <begin position="336"/>
        <end position="576"/>
    </location>
</feature>
<feature type="domain" description="CheW-like" evidence="14">
    <location>
        <begin position="578"/>
        <end position="713"/>
    </location>
</feature>
<evidence type="ECO:0000256" key="2">
    <source>
        <dbReference type="ARBA" id="ARBA00012438"/>
    </source>
</evidence>
<keyword evidence="4" id="KW-0145">Chemotaxis</keyword>
<evidence type="ECO:0000256" key="11">
    <source>
        <dbReference type="PROSITE-ProRule" id="PRU00110"/>
    </source>
</evidence>
<dbReference type="eggNOG" id="COG0643">
    <property type="taxonomic scope" value="Bacteria"/>
</dbReference>
<dbReference type="OrthoDB" id="9803176at2"/>
<dbReference type="FunCoup" id="B2A371">
    <property type="interactions" value="190"/>
</dbReference>
<evidence type="ECO:0000256" key="3">
    <source>
        <dbReference type="ARBA" id="ARBA00021495"/>
    </source>
</evidence>
<dbReference type="RefSeq" id="WP_012447875.1">
    <property type="nucleotide sequence ID" value="NC_010718.1"/>
</dbReference>
<dbReference type="PANTHER" id="PTHR43395">
    <property type="entry name" value="SENSOR HISTIDINE KINASE CHEA"/>
    <property type="match status" value="1"/>
</dbReference>
<dbReference type="InterPro" id="IPR010808">
    <property type="entry name" value="CheA_P2-bd"/>
</dbReference>
<dbReference type="InterPro" id="IPR035891">
    <property type="entry name" value="CheY-binding_CheA"/>
</dbReference>
<dbReference type="InterPro" id="IPR037052">
    <property type="entry name" value="CheA-like_P2_sf"/>
</dbReference>
<name>B2A371_NATTJ</name>
<evidence type="ECO:0000256" key="9">
    <source>
        <dbReference type="ARBA" id="ARBA00022840"/>
    </source>
</evidence>
<dbReference type="PANTHER" id="PTHR43395:SF1">
    <property type="entry name" value="CHEMOTAXIS PROTEIN CHEA"/>
    <property type="match status" value="1"/>
</dbReference>
<gene>
    <name evidence="16" type="ordered locus">Nther_1418</name>
</gene>
<feature type="compositionally biased region" description="Basic and acidic residues" evidence="12">
    <location>
        <begin position="297"/>
        <end position="318"/>
    </location>
</feature>
<dbReference type="SUPFAM" id="SSF47384">
    <property type="entry name" value="Homodimeric domain of signal transducing histidine kinase"/>
    <property type="match status" value="1"/>
</dbReference>
<feature type="compositionally biased region" description="Polar residues" evidence="12">
    <location>
        <begin position="132"/>
        <end position="147"/>
    </location>
</feature>
<dbReference type="PRINTS" id="PR00344">
    <property type="entry name" value="BCTRLSENSOR"/>
</dbReference>
<feature type="region of interest" description="Disordered" evidence="12">
    <location>
        <begin position="123"/>
        <end position="174"/>
    </location>
</feature>
<evidence type="ECO:0000259" key="15">
    <source>
        <dbReference type="PROSITE" id="PS50894"/>
    </source>
</evidence>
<protein>
    <recommendedName>
        <fullName evidence="3">Chemotaxis protein CheA</fullName>
        <ecNumber evidence="2">2.7.13.3</ecNumber>
    </recommendedName>
</protein>
<dbReference type="Pfam" id="PF07194">
    <property type="entry name" value="P2"/>
    <property type="match status" value="1"/>
</dbReference>
<evidence type="ECO:0000256" key="5">
    <source>
        <dbReference type="ARBA" id="ARBA00022553"/>
    </source>
</evidence>
<evidence type="ECO:0000259" key="14">
    <source>
        <dbReference type="PROSITE" id="PS50851"/>
    </source>
</evidence>
<evidence type="ECO:0000256" key="6">
    <source>
        <dbReference type="ARBA" id="ARBA00022679"/>
    </source>
</evidence>
<dbReference type="HOGENOM" id="CLU_000650_3_6_9"/>
<keyword evidence="9" id="KW-0067">ATP-binding</keyword>
<dbReference type="CDD" id="cd00088">
    <property type="entry name" value="HPT"/>
    <property type="match status" value="1"/>
</dbReference>
<feature type="region of interest" description="Disordered" evidence="12">
    <location>
        <begin position="283"/>
        <end position="326"/>
    </location>
</feature>
<evidence type="ECO:0000313" key="16">
    <source>
        <dbReference type="EMBL" id="ACB85001.1"/>
    </source>
</evidence>
<dbReference type="Gene3D" id="1.20.120.160">
    <property type="entry name" value="HPT domain"/>
    <property type="match status" value="1"/>
</dbReference>
<evidence type="ECO:0000256" key="8">
    <source>
        <dbReference type="ARBA" id="ARBA00022777"/>
    </source>
</evidence>
<dbReference type="EMBL" id="CP001034">
    <property type="protein sequence ID" value="ACB85001.1"/>
    <property type="molecule type" value="Genomic_DNA"/>
</dbReference>
<dbReference type="SUPFAM" id="SSF55874">
    <property type="entry name" value="ATPase domain of HSP90 chaperone/DNA topoisomerase II/histidine kinase"/>
    <property type="match status" value="1"/>
</dbReference>
<keyword evidence="5 11" id="KW-0597">Phosphoprotein</keyword>
<dbReference type="PROSITE" id="PS50109">
    <property type="entry name" value="HIS_KIN"/>
    <property type="match status" value="1"/>
</dbReference>
<keyword evidence="7" id="KW-0547">Nucleotide-binding</keyword>
<dbReference type="InterPro" id="IPR004358">
    <property type="entry name" value="Sig_transdc_His_kin-like_C"/>
</dbReference>
<evidence type="ECO:0000256" key="12">
    <source>
        <dbReference type="SAM" id="MobiDB-lite"/>
    </source>
</evidence>
<keyword evidence="8 16" id="KW-0418">Kinase</keyword>
<dbReference type="FunFam" id="2.30.30.40:FF:000048">
    <property type="entry name" value="Chemotaxis protein CheA, putative"/>
    <property type="match status" value="1"/>
</dbReference>
<dbReference type="GO" id="GO:0000155">
    <property type="term" value="F:phosphorelay sensor kinase activity"/>
    <property type="evidence" value="ECO:0007669"/>
    <property type="project" value="InterPro"/>
</dbReference>
<evidence type="ECO:0000256" key="7">
    <source>
        <dbReference type="ARBA" id="ARBA00022741"/>
    </source>
</evidence>
<dbReference type="AlphaFoldDB" id="B2A371"/>
<dbReference type="eggNOG" id="COG2198">
    <property type="taxonomic scope" value="Bacteria"/>
</dbReference>
<dbReference type="Gene3D" id="3.30.565.10">
    <property type="entry name" value="Histidine kinase-like ATPase, C-terminal domain"/>
    <property type="match status" value="1"/>
</dbReference>
<dbReference type="Proteomes" id="UP000001683">
    <property type="component" value="Chromosome"/>
</dbReference>
<dbReference type="InterPro" id="IPR004105">
    <property type="entry name" value="CheA-like_dim"/>
</dbReference>
<dbReference type="InterPro" id="IPR036641">
    <property type="entry name" value="HPT_dom_sf"/>
</dbReference>
<dbReference type="SMART" id="SM00387">
    <property type="entry name" value="HATPase_c"/>
    <property type="match status" value="1"/>
</dbReference>
<dbReference type="Gene3D" id="2.30.30.40">
    <property type="entry name" value="SH3 Domains"/>
    <property type="match status" value="1"/>
</dbReference>
<keyword evidence="10" id="KW-0902">Two-component regulatory system</keyword>
<accession>B2A371</accession>
<dbReference type="SUPFAM" id="SSF50341">
    <property type="entry name" value="CheW-like"/>
    <property type="match status" value="1"/>
</dbReference>
<evidence type="ECO:0000256" key="1">
    <source>
        <dbReference type="ARBA" id="ARBA00000085"/>
    </source>
</evidence>
<dbReference type="Gene3D" id="3.30.70.1110">
    <property type="entry name" value="Histidine kinase CheA-like, P2 response regulator-binding domain"/>
    <property type="match status" value="1"/>
</dbReference>
<dbReference type="InParanoid" id="B2A371"/>
<evidence type="ECO:0000256" key="10">
    <source>
        <dbReference type="ARBA" id="ARBA00023012"/>
    </source>
</evidence>
<dbReference type="SUPFAM" id="SSF55052">
    <property type="entry name" value="CheY-binding domain of CheA"/>
    <property type="match status" value="1"/>
</dbReference>
<organism evidence="16 17">
    <name type="scientific">Natranaerobius thermophilus (strain ATCC BAA-1301 / DSM 18059 / JW/NM-WN-LF)</name>
    <dbReference type="NCBI Taxonomy" id="457570"/>
    <lineage>
        <taxon>Bacteria</taxon>
        <taxon>Bacillati</taxon>
        <taxon>Bacillota</taxon>
        <taxon>Clostridia</taxon>
        <taxon>Natranaerobiales</taxon>
        <taxon>Natranaerobiaceae</taxon>
        <taxon>Natranaerobius</taxon>
    </lineage>
</organism>
<feature type="modified residue" description="Phosphohistidine" evidence="11">
    <location>
        <position position="45"/>
    </location>
</feature>
<dbReference type="SUPFAM" id="SSF47226">
    <property type="entry name" value="Histidine-containing phosphotransfer domain, HPT domain"/>
    <property type="match status" value="1"/>
</dbReference>
<dbReference type="Pfam" id="PF01584">
    <property type="entry name" value="CheW"/>
    <property type="match status" value="1"/>
</dbReference>
<evidence type="ECO:0000259" key="13">
    <source>
        <dbReference type="PROSITE" id="PS50109"/>
    </source>
</evidence>
<keyword evidence="17" id="KW-1185">Reference proteome</keyword>
<dbReference type="PROSITE" id="PS50851">
    <property type="entry name" value="CHEW"/>
    <property type="match status" value="1"/>
</dbReference>
<dbReference type="InterPro" id="IPR005467">
    <property type="entry name" value="His_kinase_dom"/>
</dbReference>
<dbReference type="InterPro" id="IPR036061">
    <property type="entry name" value="CheW-like_dom_sf"/>
</dbReference>
<dbReference type="InterPro" id="IPR036097">
    <property type="entry name" value="HisK_dim/P_sf"/>
</dbReference>
<reference evidence="16 17" key="2">
    <citation type="journal article" date="2011" name="J. Bacteriol.">
        <title>Complete genome sequence of the anaerobic, halophilic alkalithermophile Natranaerobius thermophilus JW/NM-WN-LF.</title>
        <authorList>
            <person name="Zhao B."/>
            <person name="Mesbah N.M."/>
            <person name="Dalin E."/>
            <person name="Goodwin L."/>
            <person name="Nolan M."/>
            <person name="Pitluck S."/>
            <person name="Chertkov O."/>
            <person name="Brettin T.S."/>
            <person name="Han J."/>
            <person name="Larimer F.W."/>
            <person name="Land M.L."/>
            <person name="Hauser L."/>
            <person name="Kyrpides N."/>
            <person name="Wiegel J."/>
        </authorList>
    </citation>
    <scope>NUCLEOTIDE SEQUENCE [LARGE SCALE GENOMIC DNA]</scope>
    <source>
        <strain evidence="17">ATCC BAA-1301 / DSM 18059 / JW/NM-WN-LF</strain>
    </source>
</reference>
<dbReference type="InterPro" id="IPR037006">
    <property type="entry name" value="CheA-like_homodim_sf"/>
</dbReference>
<dbReference type="CDD" id="cd16916">
    <property type="entry name" value="HATPase_CheA-like"/>
    <property type="match status" value="1"/>
</dbReference>
<dbReference type="KEGG" id="nth:Nther_1418"/>
<sequence length="713" mass="80025">MDNQYLDVFIDEAREHLQTMNQNLIDLEQSPEDRSILDSLFRVAHTLKGMAATMGYQGVANYTHKLENILDSFRQGEKKITSNIIDLLLEGADALEEFVNKLSEGEQVDLDFSSMQSRLEQAFAKADRDSFETPSQAQDTSSTNNEQSKGEAEMAATSEVQTDSSGEKAGSESDILDLNEYEGNLLKSALNDDYSAYHIRVVFDENVLLKGARAFMVFQKVEARGEIIKSDPEVEEIEDENFDQEIELIVVTKVDQQEIKSDIEQVSEINEVYLKVLQEDQLTDKTDEGADEDDDEKVQTEEQKVQQKDKQDEAKDSDGQSQQKIKTGKTVRVDIERLDKLMNLVSELVINKTRLEQVANNKESSELGKTSEQFSRITSEIQNVVMKVRMVPLDQVFNRFPRMVRDLSRSLNKEVNLVIEGRETELDRSLIDEIGDLLMHLIRNALDHGLEDSETRHKSGKSAKGNIHIKAYHNENNVVIEVSDDGKGIDPEKVRKKAISRGLLDSQQSEQVPDSEVINFLFTPGFSTSDEVSEVSGRGVGLDVVKSKLENLGGRVELDSEINQGTKFTMYLPLTLAIIQALMVNVGNEQYALPLSSIEETTILTDQDIQKVQEQEVIRLRDQLVPLIDLHDILDVERTENGEQEHAEQERFAIIVRKGDKKAGLIVDELLGQQEVVIKSLGGFLADIKGFTGATILGDGKVALILDVNSLLF</sequence>
<dbReference type="SMART" id="SM00260">
    <property type="entry name" value="CheW"/>
    <property type="match status" value="1"/>
</dbReference>
<dbReference type="SMART" id="SM00073">
    <property type="entry name" value="HPT"/>
    <property type="match status" value="1"/>
</dbReference>
<dbReference type="GO" id="GO:0005524">
    <property type="term" value="F:ATP binding"/>
    <property type="evidence" value="ECO:0007669"/>
    <property type="project" value="UniProtKB-KW"/>
</dbReference>
<dbReference type="CDD" id="cd00731">
    <property type="entry name" value="CheA_reg"/>
    <property type="match status" value="1"/>
</dbReference>
<dbReference type="InterPro" id="IPR036890">
    <property type="entry name" value="HATPase_C_sf"/>
</dbReference>
<dbReference type="EC" id="2.7.13.3" evidence="2"/>
<dbReference type="InterPro" id="IPR003594">
    <property type="entry name" value="HATPase_dom"/>
</dbReference>
<reference evidence="16 17" key="1">
    <citation type="submission" date="2008-04" db="EMBL/GenBank/DDBJ databases">
        <title>Complete sequence of chromosome of Natranaerobius thermophilus JW/NM-WN-LF.</title>
        <authorList>
            <consortium name="US DOE Joint Genome Institute"/>
            <person name="Copeland A."/>
            <person name="Lucas S."/>
            <person name="Lapidus A."/>
            <person name="Glavina del Rio T."/>
            <person name="Dalin E."/>
            <person name="Tice H."/>
            <person name="Bruce D."/>
            <person name="Goodwin L."/>
            <person name="Pitluck S."/>
            <person name="Chertkov O."/>
            <person name="Brettin T."/>
            <person name="Detter J.C."/>
            <person name="Han C."/>
            <person name="Kuske C.R."/>
            <person name="Schmutz J."/>
            <person name="Larimer F."/>
            <person name="Land M."/>
            <person name="Hauser L."/>
            <person name="Kyrpides N."/>
            <person name="Lykidis A."/>
            <person name="Mesbah N.M."/>
            <person name="Wiegel J."/>
        </authorList>
    </citation>
    <scope>NUCLEOTIDE SEQUENCE [LARGE SCALE GENOMIC DNA]</scope>
    <source>
        <strain evidence="17">ATCC BAA-1301 / DSM 18059 / JW/NM-WN-LF</strain>
    </source>
</reference>
<evidence type="ECO:0000256" key="4">
    <source>
        <dbReference type="ARBA" id="ARBA00022500"/>
    </source>
</evidence>
<dbReference type="GO" id="GO:0005737">
    <property type="term" value="C:cytoplasm"/>
    <property type="evidence" value="ECO:0007669"/>
    <property type="project" value="InterPro"/>
</dbReference>
<dbReference type="Pfam" id="PF01627">
    <property type="entry name" value="Hpt"/>
    <property type="match status" value="1"/>
</dbReference>
<dbReference type="Pfam" id="PF02895">
    <property type="entry name" value="H-kinase_dim"/>
    <property type="match status" value="1"/>
</dbReference>
<dbReference type="Pfam" id="PF02518">
    <property type="entry name" value="HATPase_c"/>
    <property type="match status" value="1"/>
</dbReference>
<dbReference type="InterPro" id="IPR051315">
    <property type="entry name" value="Bact_Chemotaxis_CheA"/>
</dbReference>
<dbReference type="InterPro" id="IPR002545">
    <property type="entry name" value="CheW-lke_dom"/>
</dbReference>
<dbReference type="Gene3D" id="1.10.287.560">
    <property type="entry name" value="Histidine kinase CheA-like, homodimeric domain"/>
    <property type="match status" value="1"/>
</dbReference>